<gene>
    <name evidence="1" type="ORF">HMPREF9473_00413</name>
</gene>
<dbReference type="EMBL" id="ADLN01000001">
    <property type="protein sequence ID" value="EHI61962.1"/>
    <property type="molecule type" value="Genomic_DNA"/>
</dbReference>
<sequence length="168" mass="19265">MSKIENNWPTQSREGMLYSRALVNAAKKGALNAVGFEERGIPYEDVYRESSRKLAVENAKNFRERMENPEDLREWGKQMTPPLGRETFGMEVLESTEDCFSMDMHFCPHLKGWEELGLSDEMCAKLCDLAMAGDFAMAEEMGYELENPTRLANGDCACRVIYRRKQSE</sequence>
<dbReference type="RefSeq" id="WP_006778395.1">
    <property type="nucleotide sequence ID" value="NZ_CP040506.1"/>
</dbReference>
<evidence type="ECO:0000313" key="1">
    <source>
        <dbReference type="EMBL" id="EHI61962.1"/>
    </source>
</evidence>
<dbReference type="Proteomes" id="UP000005384">
    <property type="component" value="Unassembled WGS sequence"/>
</dbReference>
<proteinExistence type="predicted"/>
<name>G5IA73_9FIRM</name>
<dbReference type="HOGENOM" id="CLU_123806_0_0_9"/>
<reference evidence="1 2" key="1">
    <citation type="submission" date="2011-08" db="EMBL/GenBank/DDBJ databases">
        <title>The Genome Sequence of Clostridium hathewayi WAL-18680.</title>
        <authorList>
            <consortium name="The Broad Institute Genome Sequencing Platform"/>
            <person name="Earl A."/>
            <person name="Ward D."/>
            <person name="Feldgarden M."/>
            <person name="Gevers D."/>
            <person name="Finegold S.M."/>
            <person name="Summanen P.H."/>
            <person name="Molitoris D.R."/>
            <person name="Song M."/>
            <person name="Daigneault M."/>
            <person name="Allen-Vercoe E."/>
            <person name="Young S.K."/>
            <person name="Zeng Q."/>
            <person name="Gargeya S."/>
            <person name="Fitzgerald M."/>
            <person name="Haas B."/>
            <person name="Abouelleil A."/>
            <person name="Alvarado L."/>
            <person name="Arachchi H.M."/>
            <person name="Berlin A."/>
            <person name="Brown A."/>
            <person name="Chapman S.B."/>
            <person name="Chen Z."/>
            <person name="Dunbar C."/>
            <person name="Freedman E."/>
            <person name="Gearin G."/>
            <person name="Gellesch M."/>
            <person name="Goldberg J."/>
            <person name="Griggs A."/>
            <person name="Gujja S."/>
            <person name="Heiman D."/>
            <person name="Howarth C."/>
            <person name="Larson L."/>
            <person name="Lui A."/>
            <person name="MacDonald P.J.P."/>
            <person name="Montmayeur A."/>
            <person name="Murphy C."/>
            <person name="Neiman D."/>
            <person name="Pearson M."/>
            <person name="Priest M."/>
            <person name="Roberts A."/>
            <person name="Saif S."/>
            <person name="Shea T."/>
            <person name="Shenoy N."/>
            <person name="Sisk P."/>
            <person name="Stolte C."/>
            <person name="Sykes S."/>
            <person name="Wortman J."/>
            <person name="Nusbaum C."/>
            <person name="Birren B."/>
        </authorList>
    </citation>
    <scope>NUCLEOTIDE SEQUENCE [LARGE SCALE GENOMIC DNA]</scope>
    <source>
        <strain evidence="1 2">WAL-18680</strain>
    </source>
</reference>
<evidence type="ECO:0000313" key="2">
    <source>
        <dbReference type="Proteomes" id="UP000005384"/>
    </source>
</evidence>
<dbReference type="Pfam" id="PF14196">
    <property type="entry name" value="ATC_hydrolase"/>
    <property type="match status" value="1"/>
</dbReference>
<dbReference type="PATRIC" id="fig|742737.3.peg.414"/>
<dbReference type="InterPro" id="IPR026002">
    <property type="entry name" value="ATC_hydrolase-like"/>
</dbReference>
<dbReference type="AlphaFoldDB" id="G5IA73"/>
<comment type="caution">
    <text evidence="1">The sequence shown here is derived from an EMBL/GenBank/DDBJ whole genome shotgun (WGS) entry which is preliminary data.</text>
</comment>
<accession>G5IA73</accession>
<organism evidence="1 2">
    <name type="scientific">Hungatella hathewayi WAL-18680</name>
    <dbReference type="NCBI Taxonomy" id="742737"/>
    <lineage>
        <taxon>Bacteria</taxon>
        <taxon>Bacillati</taxon>
        <taxon>Bacillota</taxon>
        <taxon>Clostridia</taxon>
        <taxon>Lachnospirales</taxon>
        <taxon>Lachnospiraceae</taxon>
        <taxon>Hungatella</taxon>
    </lineage>
</organism>
<keyword evidence="2" id="KW-1185">Reference proteome</keyword>
<evidence type="ECO:0008006" key="3">
    <source>
        <dbReference type="Google" id="ProtNLM"/>
    </source>
</evidence>
<protein>
    <recommendedName>
        <fullName evidence="3">L-2-amino-thiazoline-4-carboxylic acid hydrolase</fullName>
    </recommendedName>
</protein>